<evidence type="ECO:0000256" key="1">
    <source>
        <dbReference type="SAM" id="MobiDB-lite"/>
    </source>
</evidence>
<evidence type="ECO:0000313" key="2">
    <source>
        <dbReference type="EMBL" id="KAB2590022.1"/>
    </source>
</evidence>
<dbReference type="Proteomes" id="UP000326907">
    <property type="component" value="Unassembled WGS sequence"/>
</dbReference>
<accession>A0A5N5EMW8</accession>
<comment type="caution">
    <text evidence="2">The sequence shown here is derived from an EMBL/GenBank/DDBJ whole genome shotgun (WGS) entry which is preliminary data.</text>
</comment>
<name>A0A5N5EMW8_9ACTN</name>
<keyword evidence="3" id="KW-1185">Reference proteome</keyword>
<reference evidence="2 3" key="1">
    <citation type="submission" date="2019-09" db="EMBL/GenBank/DDBJ databases">
        <authorList>
            <person name="Liu P."/>
        </authorList>
    </citation>
    <scope>NUCLEOTIDE SEQUENCE [LARGE SCALE GENOMIC DNA]</scope>
    <source>
        <strain evidence="2 3">TRM68085</strain>
    </source>
</reference>
<gene>
    <name evidence="2" type="ORF">F5983_24275</name>
</gene>
<organism evidence="2 3">
    <name type="scientific">Streptomyces arboris</name>
    <dbReference type="NCBI Taxonomy" id="2600619"/>
    <lineage>
        <taxon>Bacteria</taxon>
        <taxon>Bacillati</taxon>
        <taxon>Actinomycetota</taxon>
        <taxon>Actinomycetes</taxon>
        <taxon>Kitasatosporales</taxon>
        <taxon>Streptomycetaceae</taxon>
        <taxon>Streptomyces</taxon>
    </lineage>
</organism>
<dbReference type="EMBL" id="VYUA01000024">
    <property type="protein sequence ID" value="KAB2590022.1"/>
    <property type="molecule type" value="Genomic_DNA"/>
</dbReference>
<dbReference type="AlphaFoldDB" id="A0A5N5EMW8"/>
<feature type="region of interest" description="Disordered" evidence="1">
    <location>
        <begin position="1"/>
        <end position="87"/>
    </location>
</feature>
<protein>
    <submittedName>
        <fullName evidence="2">Uncharacterized protein</fullName>
    </submittedName>
</protein>
<feature type="compositionally biased region" description="Pro residues" evidence="1">
    <location>
        <begin position="74"/>
        <end position="87"/>
    </location>
</feature>
<sequence length="87" mass="9551">MGEDRGHGHILAHPVHLDTRSGGPPVARLVPWPLRPRNRPRSSPRNGPRTRSRTRPRNGPRTGPRTRPRIGPRTGPPHRPAAPTAPG</sequence>
<feature type="compositionally biased region" description="Basic residues" evidence="1">
    <location>
        <begin position="36"/>
        <end position="70"/>
    </location>
</feature>
<proteinExistence type="predicted"/>
<evidence type="ECO:0000313" key="3">
    <source>
        <dbReference type="Proteomes" id="UP000326907"/>
    </source>
</evidence>